<evidence type="ECO:0000313" key="3">
    <source>
        <dbReference type="Proteomes" id="UP001159405"/>
    </source>
</evidence>
<dbReference type="Proteomes" id="UP001159405">
    <property type="component" value="Unassembled WGS sequence"/>
</dbReference>
<protein>
    <submittedName>
        <fullName evidence="2">Uncharacterized protein</fullName>
    </submittedName>
</protein>
<evidence type="ECO:0000256" key="1">
    <source>
        <dbReference type="SAM" id="MobiDB-lite"/>
    </source>
</evidence>
<evidence type="ECO:0000313" key="2">
    <source>
        <dbReference type="EMBL" id="CAH3143928.1"/>
    </source>
</evidence>
<feature type="region of interest" description="Disordered" evidence="1">
    <location>
        <begin position="64"/>
        <end position="83"/>
    </location>
</feature>
<proteinExistence type="predicted"/>
<keyword evidence="3" id="KW-1185">Reference proteome</keyword>
<sequence length="137" mass="15654">MSQRKQSNKEYVEKRLHAREREVKGGDAVLLETRKENKLSTACEREPFTVLSRYGDLATRQELRNRSLPPTPEAEVHSPGVPVQMPEQLPAVTMQPLAVNQEPPGVPVQRSEQPLAVRRSERVKRRPKALLDDYVLH</sequence>
<dbReference type="EMBL" id="CALNXK010000072">
    <property type="protein sequence ID" value="CAH3143928.1"/>
    <property type="molecule type" value="Genomic_DNA"/>
</dbReference>
<accession>A0ABN8PHE5</accession>
<comment type="caution">
    <text evidence="2">The sequence shown here is derived from an EMBL/GenBank/DDBJ whole genome shotgun (WGS) entry which is preliminary data.</text>
</comment>
<name>A0ABN8PHE5_9CNID</name>
<feature type="region of interest" description="Disordered" evidence="1">
    <location>
        <begin position="99"/>
        <end position="137"/>
    </location>
</feature>
<gene>
    <name evidence="2" type="ORF">PLOB_00043654</name>
</gene>
<organism evidence="2 3">
    <name type="scientific">Porites lobata</name>
    <dbReference type="NCBI Taxonomy" id="104759"/>
    <lineage>
        <taxon>Eukaryota</taxon>
        <taxon>Metazoa</taxon>
        <taxon>Cnidaria</taxon>
        <taxon>Anthozoa</taxon>
        <taxon>Hexacorallia</taxon>
        <taxon>Scleractinia</taxon>
        <taxon>Fungiina</taxon>
        <taxon>Poritidae</taxon>
        <taxon>Porites</taxon>
    </lineage>
</organism>
<reference evidence="2 3" key="1">
    <citation type="submission" date="2022-05" db="EMBL/GenBank/DDBJ databases">
        <authorList>
            <consortium name="Genoscope - CEA"/>
            <person name="William W."/>
        </authorList>
    </citation>
    <scope>NUCLEOTIDE SEQUENCE [LARGE SCALE GENOMIC DNA]</scope>
</reference>